<dbReference type="Ensembl" id="ENSTGET00000035033.1">
    <property type="protein sequence ID" value="ENSTGEP00000029428.1"/>
    <property type="gene ID" value="ENSTGEG00000023668.1"/>
</dbReference>
<name>A0A8D2G615_THEGE</name>
<keyword evidence="2" id="KW-1185">Reference proteome</keyword>
<evidence type="ECO:0000313" key="1">
    <source>
        <dbReference type="Ensembl" id="ENSTGEP00000029428.1"/>
    </source>
</evidence>
<evidence type="ECO:0000313" key="2">
    <source>
        <dbReference type="Proteomes" id="UP000694411"/>
    </source>
</evidence>
<reference evidence="1" key="2">
    <citation type="submission" date="2025-08" db="UniProtKB">
        <authorList>
            <consortium name="Ensembl"/>
        </authorList>
    </citation>
    <scope>IDENTIFICATION</scope>
</reference>
<protein>
    <submittedName>
        <fullName evidence="1">Uncharacterized protein</fullName>
    </submittedName>
</protein>
<accession>A0A8D2G615</accession>
<organism evidence="1 2">
    <name type="scientific">Theropithecus gelada</name>
    <name type="common">Gelada baboon</name>
    <dbReference type="NCBI Taxonomy" id="9565"/>
    <lineage>
        <taxon>Eukaryota</taxon>
        <taxon>Metazoa</taxon>
        <taxon>Chordata</taxon>
        <taxon>Craniata</taxon>
        <taxon>Vertebrata</taxon>
        <taxon>Euteleostomi</taxon>
        <taxon>Mammalia</taxon>
        <taxon>Eutheria</taxon>
        <taxon>Euarchontoglires</taxon>
        <taxon>Primates</taxon>
        <taxon>Haplorrhini</taxon>
        <taxon>Catarrhini</taxon>
        <taxon>Cercopithecidae</taxon>
        <taxon>Cercopithecinae</taxon>
        <taxon>Theropithecus</taxon>
    </lineage>
</organism>
<sequence length="113" mass="12317">MCLLRWHPTARSSTLPFPDWGSGAVANPCLAKTVRSCGVLTYKGKLGQKVSNSGVTAIAVPCVRTLYLCMDCASELSSSYLNIKFIRNLKVQNLNLNSLSLSPMAFLSQLLTY</sequence>
<reference evidence="1" key="1">
    <citation type="submission" date="2018-05" db="EMBL/GenBank/DDBJ databases">
        <title>Whole genome of Theropithecus gelada.</title>
        <authorList>
            <person name="Chiou K.L."/>
            <person name="Snyder-Mackler N."/>
        </authorList>
    </citation>
    <scope>NUCLEOTIDE SEQUENCE [LARGE SCALE GENOMIC DNA]</scope>
</reference>
<dbReference type="Proteomes" id="UP000694411">
    <property type="component" value="Chromosome 1"/>
</dbReference>
<proteinExistence type="predicted"/>
<reference evidence="1" key="3">
    <citation type="submission" date="2025-09" db="UniProtKB">
        <authorList>
            <consortium name="Ensembl"/>
        </authorList>
    </citation>
    <scope>IDENTIFICATION</scope>
</reference>
<dbReference type="AlphaFoldDB" id="A0A8D2G615"/>